<dbReference type="AlphaFoldDB" id="A0A5N5SNG1"/>
<dbReference type="Proteomes" id="UP000326759">
    <property type="component" value="Unassembled WGS sequence"/>
</dbReference>
<keyword evidence="2" id="KW-1185">Reference proteome</keyword>
<reference evidence="1 2" key="1">
    <citation type="journal article" date="2019" name="PLoS Biol.">
        <title>Sex chromosomes control vertical transmission of feminizing Wolbachia symbionts in an isopod.</title>
        <authorList>
            <person name="Becking T."/>
            <person name="Chebbi M.A."/>
            <person name="Giraud I."/>
            <person name="Moumen B."/>
            <person name="Laverre T."/>
            <person name="Caubet Y."/>
            <person name="Peccoud J."/>
            <person name="Gilbert C."/>
            <person name="Cordaux R."/>
        </authorList>
    </citation>
    <scope>NUCLEOTIDE SEQUENCE [LARGE SCALE GENOMIC DNA]</scope>
    <source>
        <strain evidence="1">ANa2</strain>
        <tissue evidence="1">Whole body excluding digestive tract and cuticle</tissue>
    </source>
</reference>
<accession>A0A5N5SNG1</accession>
<proteinExistence type="predicted"/>
<protein>
    <submittedName>
        <fullName evidence="1">Uncharacterized protein</fullName>
    </submittedName>
</protein>
<comment type="caution">
    <text evidence="1">The sequence shown here is derived from an EMBL/GenBank/DDBJ whole genome shotgun (WGS) entry which is preliminary data.</text>
</comment>
<organism evidence="1 2">
    <name type="scientific">Armadillidium nasatum</name>
    <dbReference type="NCBI Taxonomy" id="96803"/>
    <lineage>
        <taxon>Eukaryota</taxon>
        <taxon>Metazoa</taxon>
        <taxon>Ecdysozoa</taxon>
        <taxon>Arthropoda</taxon>
        <taxon>Crustacea</taxon>
        <taxon>Multicrustacea</taxon>
        <taxon>Malacostraca</taxon>
        <taxon>Eumalacostraca</taxon>
        <taxon>Peracarida</taxon>
        <taxon>Isopoda</taxon>
        <taxon>Oniscidea</taxon>
        <taxon>Crinocheta</taxon>
        <taxon>Armadillidiidae</taxon>
        <taxon>Armadillidium</taxon>
    </lineage>
</organism>
<evidence type="ECO:0000313" key="2">
    <source>
        <dbReference type="Proteomes" id="UP000326759"/>
    </source>
</evidence>
<sequence>MDAGINIKIEAEQLNPSENLIQQELDWQECLSENSEVTHSSSNNVNNEGLKLHIKQEKQTDPIKEEELVILSEINYYDPQIK</sequence>
<evidence type="ECO:0000313" key="1">
    <source>
        <dbReference type="EMBL" id="KAB7495497.1"/>
    </source>
</evidence>
<name>A0A5N5SNG1_9CRUS</name>
<gene>
    <name evidence="1" type="ORF">Anas_10310</name>
</gene>
<dbReference type="OrthoDB" id="10412459at2759"/>
<dbReference type="EMBL" id="SEYY01022527">
    <property type="protein sequence ID" value="KAB7495497.1"/>
    <property type="molecule type" value="Genomic_DNA"/>
</dbReference>